<comment type="caution">
    <text evidence="10">The sequence shown here is derived from an EMBL/GenBank/DDBJ whole genome shotgun (WGS) entry which is preliminary data.</text>
</comment>
<keyword evidence="7" id="KW-0539">Nucleus</keyword>
<dbReference type="InterPro" id="IPR011989">
    <property type="entry name" value="ARM-like"/>
</dbReference>
<dbReference type="EMBL" id="CAJHUC010002991">
    <property type="protein sequence ID" value="CAD7704977.1"/>
    <property type="molecule type" value="Genomic_DNA"/>
</dbReference>
<evidence type="ECO:0000256" key="3">
    <source>
        <dbReference type="ARBA" id="ARBA00007991"/>
    </source>
</evidence>
<reference evidence="10" key="1">
    <citation type="submission" date="2020-12" db="EMBL/GenBank/DDBJ databases">
        <authorList>
            <person name="Iha C."/>
        </authorList>
    </citation>
    <scope>NUCLEOTIDE SEQUENCE</scope>
</reference>
<name>A0A8S1JFS9_9CHLO</name>
<dbReference type="Gene3D" id="1.25.10.10">
    <property type="entry name" value="Leucine-rich Repeat Variant"/>
    <property type="match status" value="1"/>
</dbReference>
<evidence type="ECO:0000256" key="7">
    <source>
        <dbReference type="ARBA" id="ARBA00023242"/>
    </source>
</evidence>
<dbReference type="GO" id="GO:0031267">
    <property type="term" value="F:small GTPase binding"/>
    <property type="evidence" value="ECO:0007669"/>
    <property type="project" value="InterPro"/>
</dbReference>
<evidence type="ECO:0000256" key="5">
    <source>
        <dbReference type="ARBA" id="ARBA00022490"/>
    </source>
</evidence>
<comment type="similarity">
    <text evidence="3">Belongs to the importin beta family.</text>
</comment>
<proteinExistence type="inferred from homology"/>
<dbReference type="GO" id="GO:0005635">
    <property type="term" value="C:nuclear envelope"/>
    <property type="evidence" value="ECO:0007669"/>
    <property type="project" value="TreeGrafter"/>
</dbReference>
<accession>A0A8S1JFS9</accession>
<comment type="subcellular location">
    <subcellularLocation>
        <location evidence="2">Cytoplasm</location>
    </subcellularLocation>
    <subcellularLocation>
        <location evidence="1">Nucleus</location>
    </subcellularLocation>
</comment>
<organism evidence="10 11">
    <name type="scientific">Ostreobium quekettii</name>
    <dbReference type="NCBI Taxonomy" id="121088"/>
    <lineage>
        <taxon>Eukaryota</taxon>
        <taxon>Viridiplantae</taxon>
        <taxon>Chlorophyta</taxon>
        <taxon>core chlorophytes</taxon>
        <taxon>Ulvophyceae</taxon>
        <taxon>TCBD clade</taxon>
        <taxon>Bryopsidales</taxon>
        <taxon>Ostreobineae</taxon>
        <taxon>Ostreobiaceae</taxon>
        <taxon>Ostreobium</taxon>
    </lineage>
</organism>
<keyword evidence="6" id="KW-0653">Protein transport</keyword>
<evidence type="ECO:0000256" key="2">
    <source>
        <dbReference type="ARBA" id="ARBA00004496"/>
    </source>
</evidence>
<evidence type="ECO:0000256" key="4">
    <source>
        <dbReference type="ARBA" id="ARBA00022448"/>
    </source>
</evidence>
<dbReference type="SUPFAM" id="SSF48371">
    <property type="entry name" value="ARM repeat"/>
    <property type="match status" value="1"/>
</dbReference>
<dbReference type="Pfam" id="PF25758">
    <property type="entry name" value="TPR_IPO11"/>
    <property type="match status" value="1"/>
</dbReference>
<evidence type="ECO:0000256" key="6">
    <source>
        <dbReference type="ARBA" id="ARBA00022927"/>
    </source>
</evidence>
<evidence type="ECO:0000256" key="8">
    <source>
        <dbReference type="SAM" id="MobiDB-lite"/>
    </source>
</evidence>
<dbReference type="GO" id="GO:0005829">
    <property type="term" value="C:cytosol"/>
    <property type="evidence" value="ECO:0007669"/>
    <property type="project" value="TreeGrafter"/>
</dbReference>
<gene>
    <name evidence="10" type="ORF">OSTQU699_LOCUS10332</name>
</gene>
<feature type="domain" description="Importin N-terminal" evidence="9">
    <location>
        <begin position="24"/>
        <end position="99"/>
    </location>
</feature>
<dbReference type="PANTHER" id="PTHR10997">
    <property type="entry name" value="IMPORTIN-7, 8, 11"/>
    <property type="match status" value="1"/>
</dbReference>
<feature type="region of interest" description="Disordered" evidence="8">
    <location>
        <begin position="891"/>
        <end position="938"/>
    </location>
</feature>
<feature type="compositionally biased region" description="Acidic residues" evidence="8">
    <location>
        <begin position="956"/>
        <end position="967"/>
    </location>
</feature>
<sequence length="1039" mass="117123">MDIQQLCGLLQACVGTNSEEIKRADALLKQHEVERGFVFSLLRVSVEASLDVSIRQVAAITFKRVVERRWEPRDKDEESPLHPDDKNEVRNNFLAAIVQTPPLIQKQLMEVLKTIVSVDFPENWPGLKDAIMENLFAQDENKVFGAMQALRAIARKYEFKKQEERGVLDEVLAATLPKLLEVMRSIAINTNPAPMYAELQKVLCKIFWSLTYTTIPPILQVEANFDSLLESLLILVKKELPMAHLPASEADQDTWCWWKAKKWVLHITERIFKNYSQPDACKEENKPFAELYQKKCLVQMLQAHLQQLSTVMQLARPNDRVLNLCLKHMTLAVTHQEGFRVVKEHMKSMLMNVAFPLLCFSEEDEHLFREDPNEYIRKGYDIVEDIYSVKVAAVNFVFELCRTRSKLALPGLLQHIVGIMQQHQAALQPGNVPADIARKMDGALLAIGTLTDVLKKKKAYKADLEPMLIQHVMPCFNSAYGHLRARACWVAGMLVGIEFKEGGGTFNALFHQVVNCMKDAELPVRVDAVVALRSFVDVLEDLDQLKPILPNFLDEFFKLMNEVENEDMVFTLESIVEKLDDEIAPYADHLGKNLVAAFFKCVDANQEDEDGDDLGAIAAYGCLRALNTLVDSVRSQPAIFSQLEEICFPIMDRMTSREAIEVFEDVMEMVTLFMMFSPKITPRMWTLWPKMHESLMDWAIDYYEYMRVPFEMFISRATEVFLRSKEPNYLASVNQIIEYTMTGDFREVDIAPSFALMSVVLQTCRGHVDGCVGIYLTLCLKRLAAAESESTKVLVMLVVANALYYHPKLTVQALQQAGATQAVFNTWFEMILSGGQDEKEKHFKSMNKKKVCILGLCSLITLPDNEVPQELHNGLGQILAGIMKLLAAWRAQEETQGQEEDSSSSDEYLSDDDDDDDDDEEEEEEADGAGSGHDSDTLIRLEKDARRMLGLGADSDYSDDSDDDDEKNLETPLTGVDPFGVFADSMAMLEKTNPGRVQGFMSAADAGTQNAIRAMMELGAQRKVDGGRLNGNANAGGAQ</sequence>
<evidence type="ECO:0000259" key="9">
    <source>
        <dbReference type="PROSITE" id="PS50166"/>
    </source>
</evidence>
<evidence type="ECO:0000256" key="1">
    <source>
        <dbReference type="ARBA" id="ARBA00004123"/>
    </source>
</evidence>
<dbReference type="InterPro" id="IPR058669">
    <property type="entry name" value="TPR_IPO7/11-like"/>
</dbReference>
<dbReference type="Pfam" id="PF08506">
    <property type="entry name" value="Cse1"/>
    <property type="match status" value="1"/>
</dbReference>
<feature type="compositionally biased region" description="Acidic residues" evidence="8">
    <location>
        <begin position="896"/>
        <end position="927"/>
    </location>
</feature>
<dbReference type="InterPro" id="IPR016024">
    <property type="entry name" value="ARM-type_fold"/>
</dbReference>
<dbReference type="PROSITE" id="PS50166">
    <property type="entry name" value="IMPORTIN_B_NT"/>
    <property type="match status" value="1"/>
</dbReference>
<evidence type="ECO:0000313" key="10">
    <source>
        <dbReference type="EMBL" id="CAD7704977.1"/>
    </source>
</evidence>
<dbReference type="InterPro" id="IPR013713">
    <property type="entry name" value="XPO2_central"/>
</dbReference>
<evidence type="ECO:0000313" key="11">
    <source>
        <dbReference type="Proteomes" id="UP000708148"/>
    </source>
</evidence>
<dbReference type="SMART" id="SM00913">
    <property type="entry name" value="IBN_N"/>
    <property type="match status" value="1"/>
</dbReference>
<keyword evidence="4" id="KW-0813">Transport</keyword>
<dbReference type="OrthoDB" id="760868at2759"/>
<dbReference type="GO" id="GO:0006606">
    <property type="term" value="P:protein import into nucleus"/>
    <property type="evidence" value="ECO:0007669"/>
    <property type="project" value="TreeGrafter"/>
</dbReference>
<dbReference type="Proteomes" id="UP000708148">
    <property type="component" value="Unassembled WGS sequence"/>
</dbReference>
<dbReference type="PANTHER" id="PTHR10997:SF18">
    <property type="entry name" value="D-IMPORTIN 7_RANBP7"/>
    <property type="match status" value="1"/>
</dbReference>
<dbReference type="Pfam" id="PF03810">
    <property type="entry name" value="IBN_N"/>
    <property type="match status" value="1"/>
</dbReference>
<keyword evidence="5" id="KW-0963">Cytoplasm</keyword>
<dbReference type="AlphaFoldDB" id="A0A8S1JFS9"/>
<keyword evidence="11" id="KW-1185">Reference proteome</keyword>
<feature type="region of interest" description="Disordered" evidence="8">
    <location>
        <begin position="951"/>
        <end position="973"/>
    </location>
</feature>
<dbReference type="InterPro" id="IPR001494">
    <property type="entry name" value="Importin-beta_N"/>
</dbReference>
<protein>
    <recommendedName>
        <fullName evidence="9">Importin N-terminal domain-containing protein</fullName>
    </recommendedName>
</protein>